<reference evidence="3" key="1">
    <citation type="journal article" date="2019" name="Int. J. Syst. Evol. Microbiol.">
        <title>The Global Catalogue of Microorganisms (GCM) 10K type strain sequencing project: providing services to taxonomists for standard genome sequencing and annotation.</title>
        <authorList>
            <consortium name="The Broad Institute Genomics Platform"/>
            <consortium name="The Broad Institute Genome Sequencing Center for Infectious Disease"/>
            <person name="Wu L."/>
            <person name="Ma J."/>
        </authorList>
    </citation>
    <scope>NUCLEOTIDE SEQUENCE [LARGE SCALE GENOMIC DNA]</scope>
    <source>
        <strain evidence="3">JCM 16545</strain>
    </source>
</reference>
<keyword evidence="1" id="KW-0472">Membrane</keyword>
<dbReference type="Proteomes" id="UP001597297">
    <property type="component" value="Unassembled WGS sequence"/>
</dbReference>
<keyword evidence="1" id="KW-0812">Transmembrane</keyword>
<evidence type="ECO:0000313" key="2">
    <source>
        <dbReference type="EMBL" id="MFD2275965.1"/>
    </source>
</evidence>
<organism evidence="2 3">
    <name type="scientific">Rubritalea spongiae</name>
    <dbReference type="NCBI Taxonomy" id="430797"/>
    <lineage>
        <taxon>Bacteria</taxon>
        <taxon>Pseudomonadati</taxon>
        <taxon>Verrucomicrobiota</taxon>
        <taxon>Verrucomicrobiia</taxon>
        <taxon>Verrucomicrobiales</taxon>
        <taxon>Rubritaleaceae</taxon>
        <taxon>Rubritalea</taxon>
    </lineage>
</organism>
<evidence type="ECO:0000313" key="3">
    <source>
        <dbReference type="Proteomes" id="UP001597297"/>
    </source>
</evidence>
<sequence>MKTTLSDSKLLLTQAAHASPSFKKRKGSFLIEASVSLFILVAIAIVLANASLNILQPRSWVMKQNLADAYLSKEVAAANKMDFDSIAAGTSLWGNGGLTNAQAVTLGQLPSFVSGGAGRAYGGEVRRERITLQGNIRAAAGLFDPNAGGRLALNRMGIRAYQLVSHVTYEIDGRTFVKSRTIVRSE</sequence>
<accession>A0ABW5E503</accession>
<dbReference type="RefSeq" id="WP_377095492.1">
    <property type="nucleotide sequence ID" value="NZ_JBHSJM010000001.1"/>
</dbReference>
<protein>
    <submittedName>
        <fullName evidence="2">Uncharacterized protein</fullName>
    </submittedName>
</protein>
<feature type="transmembrane region" description="Helical" evidence="1">
    <location>
        <begin position="29"/>
        <end position="55"/>
    </location>
</feature>
<evidence type="ECO:0000256" key="1">
    <source>
        <dbReference type="SAM" id="Phobius"/>
    </source>
</evidence>
<keyword evidence="1" id="KW-1133">Transmembrane helix</keyword>
<comment type="caution">
    <text evidence="2">The sequence shown here is derived from an EMBL/GenBank/DDBJ whole genome shotgun (WGS) entry which is preliminary data.</text>
</comment>
<name>A0ABW5E503_9BACT</name>
<proteinExistence type="predicted"/>
<gene>
    <name evidence="2" type="ORF">ACFSQZ_05750</name>
</gene>
<dbReference type="EMBL" id="JBHUJC010000018">
    <property type="protein sequence ID" value="MFD2275965.1"/>
    <property type="molecule type" value="Genomic_DNA"/>
</dbReference>
<keyword evidence="3" id="KW-1185">Reference proteome</keyword>